<evidence type="ECO:0000313" key="9">
    <source>
        <dbReference type="EMBL" id="KIK93017.1"/>
    </source>
</evidence>
<comment type="subcellular location">
    <subcellularLocation>
        <location evidence="1">Mitochondrion membrane</location>
    </subcellularLocation>
</comment>
<keyword evidence="2 7" id="KW-0812">Transmembrane</keyword>
<evidence type="ECO:0000256" key="2">
    <source>
        <dbReference type="ARBA" id="ARBA00022692"/>
    </source>
</evidence>
<dbReference type="InParanoid" id="A0A0D0D7Y5"/>
<feature type="domain" description="HIG1" evidence="8">
    <location>
        <begin position="6"/>
        <end position="97"/>
    </location>
</feature>
<keyword evidence="4" id="KW-0496">Mitochondrion</keyword>
<dbReference type="EMBL" id="KN825222">
    <property type="protein sequence ID" value="KIK93017.1"/>
    <property type="molecule type" value="Genomic_DNA"/>
</dbReference>
<accession>A0A0D0D7Y5</accession>
<dbReference type="GO" id="GO:0031966">
    <property type="term" value="C:mitochondrial membrane"/>
    <property type="evidence" value="ECO:0007669"/>
    <property type="project" value="UniProtKB-SubCell"/>
</dbReference>
<feature type="transmembrane region" description="Helical" evidence="7">
    <location>
        <begin position="65"/>
        <end position="84"/>
    </location>
</feature>
<evidence type="ECO:0000256" key="1">
    <source>
        <dbReference type="ARBA" id="ARBA00004325"/>
    </source>
</evidence>
<dbReference type="PROSITE" id="PS51503">
    <property type="entry name" value="HIG1"/>
    <property type="match status" value="1"/>
</dbReference>
<evidence type="ECO:0000256" key="7">
    <source>
        <dbReference type="SAM" id="Phobius"/>
    </source>
</evidence>
<gene>
    <name evidence="9" type="ORF">PAXRUDRAFT_829424</name>
</gene>
<reference evidence="9 10" key="1">
    <citation type="submission" date="2014-04" db="EMBL/GenBank/DDBJ databases">
        <authorList>
            <consortium name="DOE Joint Genome Institute"/>
            <person name="Kuo A."/>
            <person name="Kohler A."/>
            <person name="Jargeat P."/>
            <person name="Nagy L.G."/>
            <person name="Floudas D."/>
            <person name="Copeland A."/>
            <person name="Barry K.W."/>
            <person name="Cichocki N."/>
            <person name="Veneault-Fourrey C."/>
            <person name="LaButti K."/>
            <person name="Lindquist E.A."/>
            <person name="Lipzen A."/>
            <person name="Lundell T."/>
            <person name="Morin E."/>
            <person name="Murat C."/>
            <person name="Sun H."/>
            <person name="Tunlid A."/>
            <person name="Henrissat B."/>
            <person name="Grigoriev I.V."/>
            <person name="Hibbett D.S."/>
            <person name="Martin F."/>
            <person name="Nordberg H.P."/>
            <person name="Cantor M.N."/>
            <person name="Hua S.X."/>
        </authorList>
    </citation>
    <scope>NUCLEOTIDE SEQUENCE [LARGE SCALE GENOMIC DNA]</scope>
    <source>
        <strain evidence="9 10">Ve08.2h10</strain>
    </source>
</reference>
<dbReference type="HOGENOM" id="CLU_087356_2_0_1"/>
<dbReference type="InterPro" id="IPR050355">
    <property type="entry name" value="RCF1"/>
</dbReference>
<keyword evidence="5 7" id="KW-0472">Membrane</keyword>
<organism evidence="9 10">
    <name type="scientific">Paxillus rubicundulus Ve08.2h10</name>
    <dbReference type="NCBI Taxonomy" id="930991"/>
    <lineage>
        <taxon>Eukaryota</taxon>
        <taxon>Fungi</taxon>
        <taxon>Dikarya</taxon>
        <taxon>Basidiomycota</taxon>
        <taxon>Agaricomycotina</taxon>
        <taxon>Agaricomycetes</taxon>
        <taxon>Agaricomycetidae</taxon>
        <taxon>Boletales</taxon>
        <taxon>Paxilineae</taxon>
        <taxon>Paxillaceae</taxon>
        <taxon>Paxillus</taxon>
    </lineage>
</organism>
<dbReference type="PANTHER" id="PTHR12297:SF3">
    <property type="entry name" value="HIG1 DOMAIN FAMILY MEMBER 1A"/>
    <property type="match status" value="1"/>
</dbReference>
<dbReference type="Pfam" id="PF04588">
    <property type="entry name" value="HIG_1_N"/>
    <property type="match status" value="1"/>
</dbReference>
<proteinExistence type="predicted"/>
<feature type="transmembrane region" description="Helical" evidence="7">
    <location>
        <begin position="34"/>
        <end position="53"/>
    </location>
</feature>
<dbReference type="InterPro" id="IPR007667">
    <property type="entry name" value="Hypoxia_induced_domain"/>
</dbReference>
<dbReference type="PANTHER" id="PTHR12297">
    <property type="entry name" value="HYPOXIA-INDUCBILE GENE 1 HIG1 -RELATED"/>
    <property type="match status" value="1"/>
</dbReference>
<evidence type="ECO:0000256" key="3">
    <source>
        <dbReference type="ARBA" id="ARBA00022989"/>
    </source>
</evidence>
<dbReference type="OrthoDB" id="6604018at2759"/>
<evidence type="ECO:0000256" key="6">
    <source>
        <dbReference type="SAM" id="MobiDB-lite"/>
    </source>
</evidence>
<evidence type="ECO:0000259" key="8">
    <source>
        <dbReference type="PROSITE" id="PS51503"/>
    </source>
</evidence>
<name>A0A0D0D7Y5_9AGAM</name>
<evidence type="ECO:0000256" key="4">
    <source>
        <dbReference type="ARBA" id="ARBA00023128"/>
    </source>
</evidence>
<sequence>MSTAPLATPHTPSLRRSTESYGERAWRKLKEEPLVPLGTLLTVGAFTMAVIKLRRRESQSLNRWMRVRVAAQAFTVAAVCAYYWNAGKQYGGTQPRAVEELQAKRDEHVDKERREFEGRLQAAEAQWKKESQSSAHNTVVVKGDVTTPISDSSRLDPQAHSTASSSWWKMVWLWGRTSSYPQQQNEGGNAKDDRDKKPS</sequence>
<keyword evidence="10" id="KW-1185">Reference proteome</keyword>
<feature type="compositionally biased region" description="Polar residues" evidence="6">
    <location>
        <begin position="1"/>
        <end position="15"/>
    </location>
</feature>
<feature type="region of interest" description="Disordered" evidence="6">
    <location>
        <begin position="179"/>
        <end position="199"/>
    </location>
</feature>
<reference evidence="10" key="2">
    <citation type="submission" date="2015-01" db="EMBL/GenBank/DDBJ databases">
        <title>Evolutionary Origins and Diversification of the Mycorrhizal Mutualists.</title>
        <authorList>
            <consortium name="DOE Joint Genome Institute"/>
            <consortium name="Mycorrhizal Genomics Consortium"/>
            <person name="Kohler A."/>
            <person name="Kuo A."/>
            <person name="Nagy L.G."/>
            <person name="Floudas D."/>
            <person name="Copeland A."/>
            <person name="Barry K.W."/>
            <person name="Cichocki N."/>
            <person name="Veneault-Fourrey C."/>
            <person name="LaButti K."/>
            <person name="Lindquist E.A."/>
            <person name="Lipzen A."/>
            <person name="Lundell T."/>
            <person name="Morin E."/>
            <person name="Murat C."/>
            <person name="Riley R."/>
            <person name="Ohm R."/>
            <person name="Sun H."/>
            <person name="Tunlid A."/>
            <person name="Henrissat B."/>
            <person name="Grigoriev I.V."/>
            <person name="Hibbett D.S."/>
            <person name="Martin F."/>
        </authorList>
    </citation>
    <scope>NUCLEOTIDE SEQUENCE [LARGE SCALE GENOMIC DNA]</scope>
    <source>
        <strain evidence="10">Ve08.2h10</strain>
    </source>
</reference>
<dbReference type="Gene3D" id="6.10.140.1320">
    <property type="match status" value="1"/>
</dbReference>
<evidence type="ECO:0000256" key="5">
    <source>
        <dbReference type="ARBA" id="ARBA00023136"/>
    </source>
</evidence>
<feature type="region of interest" description="Disordered" evidence="6">
    <location>
        <begin position="1"/>
        <end position="20"/>
    </location>
</feature>
<dbReference type="AlphaFoldDB" id="A0A0D0D7Y5"/>
<dbReference type="Proteomes" id="UP000054538">
    <property type="component" value="Unassembled WGS sequence"/>
</dbReference>
<dbReference type="STRING" id="930991.A0A0D0D7Y5"/>
<protein>
    <submittedName>
        <fullName evidence="9">Unplaced genomic scaffold scaffold_400, whole genome shotgun sequence</fullName>
    </submittedName>
</protein>
<keyword evidence="3 7" id="KW-1133">Transmembrane helix</keyword>
<evidence type="ECO:0000313" key="10">
    <source>
        <dbReference type="Proteomes" id="UP000054538"/>
    </source>
</evidence>
<feature type="compositionally biased region" description="Basic and acidic residues" evidence="6">
    <location>
        <begin position="189"/>
        <end position="199"/>
    </location>
</feature>